<keyword evidence="3" id="KW-1133">Transmembrane helix</keyword>
<evidence type="ECO:0000256" key="3">
    <source>
        <dbReference type="SAM" id="Phobius"/>
    </source>
</evidence>
<evidence type="ECO:0000256" key="2">
    <source>
        <dbReference type="SAM" id="MobiDB-lite"/>
    </source>
</evidence>
<feature type="region of interest" description="Disordered" evidence="2">
    <location>
        <begin position="254"/>
        <end position="281"/>
    </location>
</feature>
<comment type="caution">
    <text evidence="5">The sequence shown here is derived from an EMBL/GenBank/DDBJ whole genome shotgun (WGS) entry which is preliminary data.</text>
</comment>
<dbReference type="SUPFAM" id="SSF69047">
    <property type="entry name" value="Hypothetical protein YjbJ"/>
    <property type="match status" value="1"/>
</dbReference>
<gene>
    <name evidence="5" type="ORF">GCM10022215_17280</name>
</gene>
<evidence type="ECO:0000256" key="1">
    <source>
        <dbReference type="ARBA" id="ARBA00009129"/>
    </source>
</evidence>
<keyword evidence="3" id="KW-0472">Membrane</keyword>
<dbReference type="EMBL" id="BAAAZH010000012">
    <property type="protein sequence ID" value="GAA4117051.1"/>
    <property type="molecule type" value="Genomic_DNA"/>
</dbReference>
<organism evidence="5 6">
    <name type="scientific">Nocardioides fonticola</name>
    <dbReference type="NCBI Taxonomy" id="450363"/>
    <lineage>
        <taxon>Bacteria</taxon>
        <taxon>Bacillati</taxon>
        <taxon>Actinomycetota</taxon>
        <taxon>Actinomycetes</taxon>
        <taxon>Propionibacteriales</taxon>
        <taxon>Nocardioidaceae</taxon>
        <taxon>Nocardioides</taxon>
    </lineage>
</organism>
<protein>
    <recommendedName>
        <fullName evidence="4">CsbD-like domain-containing protein</fullName>
    </recommendedName>
</protein>
<keyword evidence="3" id="KW-0812">Transmembrane</keyword>
<comment type="similarity">
    <text evidence="1">Belongs to the UPF0337 (CsbD) family.</text>
</comment>
<accession>A0ABP7XHS5</accession>
<feature type="region of interest" description="Disordered" evidence="2">
    <location>
        <begin position="184"/>
        <end position="219"/>
    </location>
</feature>
<dbReference type="InterPro" id="IPR008462">
    <property type="entry name" value="CsbD"/>
</dbReference>
<dbReference type="Pfam" id="PF05532">
    <property type="entry name" value="CsbD"/>
    <property type="match status" value="1"/>
</dbReference>
<sequence length="281" mass="29627">MAPLRRDRAAVLVAGLLLLALGLLGLDWRADTVLDLRPTLSTAAGQDAVATAWFPWVGAAVGLVLIVLGLLWLLAHVRRPGTGAIRLAASDHTGRLEVDARSLARAAAADLAARTPLEDVRGSVATHRGTTVVELRGRLAHDAGAAAATATDDLAAAAATAAAQLAAALPDEAVACRVVLDPPRRTKEPRRDRVRVRPATSTTRPHHPSEQPLRGHRMEPKERTMGLADKAKNAAQDALGKAKEVVGDLTDDKELQAEGKADQAESSVKKVGENIKDTFTK</sequence>
<evidence type="ECO:0000259" key="4">
    <source>
        <dbReference type="Pfam" id="PF05532"/>
    </source>
</evidence>
<feature type="transmembrane region" description="Helical" evidence="3">
    <location>
        <begin position="53"/>
        <end position="75"/>
    </location>
</feature>
<evidence type="ECO:0000313" key="5">
    <source>
        <dbReference type="EMBL" id="GAA4117051.1"/>
    </source>
</evidence>
<dbReference type="InterPro" id="IPR036629">
    <property type="entry name" value="YjbJ_sf"/>
</dbReference>
<dbReference type="Gene3D" id="1.10.1470.10">
    <property type="entry name" value="YjbJ"/>
    <property type="match status" value="1"/>
</dbReference>
<keyword evidence="6" id="KW-1185">Reference proteome</keyword>
<dbReference type="Proteomes" id="UP001501495">
    <property type="component" value="Unassembled WGS sequence"/>
</dbReference>
<feature type="domain" description="CsbD-like" evidence="4">
    <location>
        <begin position="229"/>
        <end position="280"/>
    </location>
</feature>
<reference evidence="6" key="1">
    <citation type="journal article" date="2019" name="Int. J. Syst. Evol. Microbiol.">
        <title>The Global Catalogue of Microorganisms (GCM) 10K type strain sequencing project: providing services to taxonomists for standard genome sequencing and annotation.</title>
        <authorList>
            <consortium name="The Broad Institute Genomics Platform"/>
            <consortium name="The Broad Institute Genome Sequencing Center for Infectious Disease"/>
            <person name="Wu L."/>
            <person name="Ma J."/>
        </authorList>
    </citation>
    <scope>NUCLEOTIDE SEQUENCE [LARGE SCALE GENOMIC DNA]</scope>
    <source>
        <strain evidence="6">JCM 16703</strain>
    </source>
</reference>
<dbReference type="RefSeq" id="WP_344733106.1">
    <property type="nucleotide sequence ID" value="NZ_BAAAZH010000012.1"/>
</dbReference>
<name>A0ABP7XHS5_9ACTN</name>
<evidence type="ECO:0000313" key="6">
    <source>
        <dbReference type="Proteomes" id="UP001501495"/>
    </source>
</evidence>
<proteinExistence type="inferred from homology"/>